<dbReference type="InterPro" id="IPR027417">
    <property type="entry name" value="P-loop_NTPase"/>
</dbReference>
<feature type="domain" description="Orc1-like AAA ATPase" evidence="1">
    <location>
        <begin position="29"/>
        <end position="187"/>
    </location>
</feature>
<dbReference type="EMBL" id="QXGK01000002">
    <property type="protein sequence ID" value="RSX58492.1"/>
    <property type="molecule type" value="Genomic_DNA"/>
</dbReference>
<evidence type="ECO:0000313" key="2">
    <source>
        <dbReference type="EMBL" id="RSX58492.1"/>
    </source>
</evidence>
<dbReference type="Gene3D" id="3.40.50.300">
    <property type="entry name" value="P-loop containing nucleotide triphosphate hydrolases"/>
    <property type="match status" value="1"/>
</dbReference>
<name>A0A430FWD7_9BIFI</name>
<keyword evidence="3" id="KW-1185">Reference proteome</keyword>
<proteinExistence type="predicted"/>
<comment type="caution">
    <text evidence="2">The sequence shown here is derived from an EMBL/GenBank/DDBJ whole genome shotgun (WGS) entry which is preliminary data.</text>
</comment>
<dbReference type="OrthoDB" id="2020141at2"/>
<sequence length="404" mass="44549">MGDDQPKLTQAHMHAFNPFVPGAGRQPRELVGREAELVAMDRIIARTKAGYSNRGLVYSGLRGMGKTVLLLKMQDMAASQGLLTVRMEATSDIRHDYAKLFDGMTKAITRVRRDGLRTRLIEALNRVNEVSVGVGVLKASFSTSDDDASAMSDALRLETMVEELCVELKQERSGLFLFIDEFQEMPKELMGTIIGLQHAMGQDDLPFYVIAAGLPNLPGVLTKARSYAERLFEYRTISELPEAEARDCFTRTVGTVSSFEDDALNRLTELAQGYPYFIQAYGSAAFDASESSPIPLSAVNRGEPVARANLDRGLYEARWQRGRASEREYMRAMASLGKEACSSSEIAHALGRPIGSVARQRKGIIEAGLAYVPERGLLAFTVPGMADFIRRVAPAEEQTYDSEE</sequence>
<dbReference type="RefSeq" id="WP_125967630.1">
    <property type="nucleotide sequence ID" value="NZ_QXGK01000002.1"/>
</dbReference>
<dbReference type="Pfam" id="PF13191">
    <property type="entry name" value="AAA_16"/>
    <property type="match status" value="1"/>
</dbReference>
<dbReference type="Proteomes" id="UP000287470">
    <property type="component" value="Unassembled WGS sequence"/>
</dbReference>
<organism evidence="2 3">
    <name type="scientific">Bifidobacterium samirii</name>
    <dbReference type="NCBI Taxonomy" id="2306974"/>
    <lineage>
        <taxon>Bacteria</taxon>
        <taxon>Bacillati</taxon>
        <taxon>Actinomycetota</taxon>
        <taxon>Actinomycetes</taxon>
        <taxon>Bifidobacteriales</taxon>
        <taxon>Bifidobacteriaceae</taxon>
        <taxon>Bifidobacterium</taxon>
    </lineage>
</organism>
<dbReference type="AlphaFoldDB" id="A0A430FWD7"/>
<protein>
    <recommendedName>
        <fullName evidence="1">Orc1-like AAA ATPase domain-containing protein</fullName>
    </recommendedName>
</protein>
<evidence type="ECO:0000259" key="1">
    <source>
        <dbReference type="Pfam" id="PF13191"/>
    </source>
</evidence>
<accession>A0A430FWD7</accession>
<gene>
    <name evidence="2" type="ORF">D2E24_0371</name>
</gene>
<dbReference type="InterPro" id="IPR041664">
    <property type="entry name" value="AAA_16"/>
</dbReference>
<reference evidence="2 3" key="1">
    <citation type="submission" date="2018-09" db="EMBL/GenBank/DDBJ databases">
        <title>Characterization of the phylogenetic diversity of five novel species belonging to the genus Bifidobacterium.</title>
        <authorList>
            <person name="Lugli G.A."/>
            <person name="Duranti S."/>
            <person name="Milani C."/>
        </authorList>
    </citation>
    <scope>NUCLEOTIDE SEQUENCE [LARGE SCALE GENOMIC DNA]</scope>
    <source>
        <strain evidence="2 3">2033B</strain>
    </source>
</reference>
<dbReference type="SUPFAM" id="SSF52540">
    <property type="entry name" value="P-loop containing nucleoside triphosphate hydrolases"/>
    <property type="match status" value="1"/>
</dbReference>
<evidence type="ECO:0000313" key="3">
    <source>
        <dbReference type="Proteomes" id="UP000287470"/>
    </source>
</evidence>